<dbReference type="InterPro" id="IPR033881">
    <property type="entry name" value="vWA_BatA_type"/>
</dbReference>
<keyword evidence="1" id="KW-1003">Cell membrane</keyword>
<evidence type="ECO:0000256" key="3">
    <source>
        <dbReference type="ARBA" id="ARBA00022989"/>
    </source>
</evidence>
<feature type="transmembrane region" description="Helical" evidence="5">
    <location>
        <begin position="12"/>
        <end position="28"/>
    </location>
</feature>
<dbReference type="AlphaFoldDB" id="A0A399SX21"/>
<organism evidence="7 8">
    <name type="scientific">Maribellus luteus</name>
    <dbReference type="NCBI Taxonomy" id="2305463"/>
    <lineage>
        <taxon>Bacteria</taxon>
        <taxon>Pseudomonadati</taxon>
        <taxon>Bacteroidota</taxon>
        <taxon>Bacteroidia</taxon>
        <taxon>Marinilabiliales</taxon>
        <taxon>Prolixibacteraceae</taxon>
        <taxon>Maribellus</taxon>
    </lineage>
</organism>
<dbReference type="EMBL" id="QWGR01000012">
    <property type="protein sequence ID" value="RIJ46765.1"/>
    <property type="molecule type" value="Genomic_DNA"/>
</dbReference>
<evidence type="ECO:0000256" key="2">
    <source>
        <dbReference type="ARBA" id="ARBA00022692"/>
    </source>
</evidence>
<dbReference type="CDD" id="cd01467">
    <property type="entry name" value="vWA_BatA_type"/>
    <property type="match status" value="1"/>
</dbReference>
<gene>
    <name evidence="7" type="ORF">D1614_17730</name>
</gene>
<dbReference type="InterPro" id="IPR024163">
    <property type="entry name" value="Aerotolerance_reg_N"/>
</dbReference>
<evidence type="ECO:0000313" key="8">
    <source>
        <dbReference type="Proteomes" id="UP000265926"/>
    </source>
</evidence>
<evidence type="ECO:0000313" key="7">
    <source>
        <dbReference type="EMBL" id="RIJ46765.1"/>
    </source>
</evidence>
<protein>
    <submittedName>
        <fullName evidence="7">VWA domain-containing protein</fullName>
    </submittedName>
</protein>
<evidence type="ECO:0000256" key="1">
    <source>
        <dbReference type="ARBA" id="ARBA00022475"/>
    </source>
</evidence>
<keyword evidence="3 5" id="KW-1133">Transmembrane helix</keyword>
<sequence length="335" mass="37544">MLEGLTFKNPELFHILWVLIPMTAWYIFRQKKNTASIQVSTTAPVFKAPLTIRHYLRHLVYVCFVIALAFFVVVLARPQSSKNWETSETEGIDIVVALDISSSMLAQDFQPNRLEAAKNVAMEFIAGREYDRMGLVVFAGEAFTQCPLTTDRAVLLNLFKDIHSDMIEDGTAIGNGLATAVARLKDSEAVSRVVILLTDGENNRGEVAPVTAAEIAKTFGIRVYTVGVGSIGTAPYPFRVQTPFGEQVQLRDMEVKIDEETLQKISSLTDGKYFRATGNTKLEEIYKEIDALEKSKIEVREFSRKSEEFMPFALLGALFLILSLFLRITIFRTIP</sequence>
<comment type="caution">
    <text evidence="7">The sequence shown here is derived from an EMBL/GenBank/DDBJ whole genome shotgun (WGS) entry which is preliminary data.</text>
</comment>
<name>A0A399SX21_9BACT</name>
<dbReference type="InterPro" id="IPR036465">
    <property type="entry name" value="vWFA_dom_sf"/>
</dbReference>
<dbReference type="Proteomes" id="UP000265926">
    <property type="component" value="Unassembled WGS sequence"/>
</dbReference>
<evidence type="ECO:0000259" key="6">
    <source>
        <dbReference type="PROSITE" id="PS50234"/>
    </source>
</evidence>
<dbReference type="PANTHER" id="PTHR22550">
    <property type="entry name" value="SPORE GERMINATION PROTEIN"/>
    <property type="match status" value="1"/>
</dbReference>
<accession>A0A399SX21</accession>
<feature type="domain" description="VWFA" evidence="6">
    <location>
        <begin position="93"/>
        <end position="289"/>
    </location>
</feature>
<evidence type="ECO:0000256" key="4">
    <source>
        <dbReference type="ARBA" id="ARBA00023136"/>
    </source>
</evidence>
<dbReference type="OrthoDB" id="6206554at2"/>
<feature type="transmembrane region" description="Helical" evidence="5">
    <location>
        <begin position="309"/>
        <end position="330"/>
    </location>
</feature>
<dbReference type="Pfam" id="PF07584">
    <property type="entry name" value="BatA"/>
    <property type="match status" value="1"/>
</dbReference>
<keyword evidence="4 5" id="KW-0472">Membrane</keyword>
<dbReference type="RefSeq" id="WP_119439310.1">
    <property type="nucleotide sequence ID" value="NZ_QWGR01000012.1"/>
</dbReference>
<dbReference type="PANTHER" id="PTHR22550:SF5">
    <property type="entry name" value="LEUCINE ZIPPER PROTEIN 4"/>
    <property type="match status" value="1"/>
</dbReference>
<reference evidence="7 8" key="1">
    <citation type="submission" date="2018-08" db="EMBL/GenBank/DDBJ databases">
        <title>Pallidiluteibacterium maritimus gen. nov., sp. nov., isolated from coastal sediment.</title>
        <authorList>
            <person name="Zhou L.Y."/>
        </authorList>
    </citation>
    <scope>NUCLEOTIDE SEQUENCE [LARGE SCALE GENOMIC DNA]</scope>
    <source>
        <strain evidence="7 8">XSD2</strain>
    </source>
</reference>
<dbReference type="Gene3D" id="3.40.50.410">
    <property type="entry name" value="von Willebrand factor, type A domain"/>
    <property type="match status" value="1"/>
</dbReference>
<dbReference type="PRINTS" id="PR00453">
    <property type="entry name" value="VWFADOMAIN"/>
</dbReference>
<keyword evidence="2 5" id="KW-0812">Transmembrane</keyword>
<dbReference type="Pfam" id="PF00092">
    <property type="entry name" value="VWA"/>
    <property type="match status" value="1"/>
</dbReference>
<dbReference type="PROSITE" id="PS50234">
    <property type="entry name" value="VWFA"/>
    <property type="match status" value="1"/>
</dbReference>
<dbReference type="InterPro" id="IPR002035">
    <property type="entry name" value="VWF_A"/>
</dbReference>
<proteinExistence type="predicted"/>
<evidence type="ECO:0000256" key="5">
    <source>
        <dbReference type="SAM" id="Phobius"/>
    </source>
</evidence>
<dbReference type="SMART" id="SM00327">
    <property type="entry name" value="VWA"/>
    <property type="match status" value="1"/>
</dbReference>
<keyword evidence="8" id="KW-1185">Reference proteome</keyword>
<dbReference type="SUPFAM" id="SSF53300">
    <property type="entry name" value="vWA-like"/>
    <property type="match status" value="1"/>
</dbReference>
<dbReference type="InterPro" id="IPR050768">
    <property type="entry name" value="UPF0353/GerABKA_families"/>
</dbReference>
<feature type="transmembrane region" description="Helical" evidence="5">
    <location>
        <begin position="59"/>
        <end position="76"/>
    </location>
</feature>